<organism evidence="2 3">
    <name type="scientific">Scardovia wiggsiae F0424</name>
    <dbReference type="NCBI Taxonomy" id="857290"/>
    <lineage>
        <taxon>Bacteria</taxon>
        <taxon>Bacillati</taxon>
        <taxon>Actinomycetota</taxon>
        <taxon>Actinomycetes</taxon>
        <taxon>Bifidobacteriales</taxon>
        <taxon>Bifidobacteriaceae</taxon>
        <taxon>Scardovia</taxon>
    </lineage>
</organism>
<evidence type="ECO:0000313" key="3">
    <source>
        <dbReference type="Proteomes" id="UP000006415"/>
    </source>
</evidence>
<evidence type="ECO:0000313" key="2">
    <source>
        <dbReference type="EMBL" id="EJD65675.1"/>
    </source>
</evidence>
<feature type="region of interest" description="Disordered" evidence="1">
    <location>
        <begin position="64"/>
        <end position="87"/>
    </location>
</feature>
<proteinExistence type="predicted"/>
<dbReference type="EMBL" id="AGZS01000001">
    <property type="protein sequence ID" value="EJD65675.1"/>
    <property type="molecule type" value="Genomic_DNA"/>
</dbReference>
<comment type="caution">
    <text evidence="2">The sequence shown here is derived from an EMBL/GenBank/DDBJ whole genome shotgun (WGS) entry which is preliminary data.</text>
</comment>
<dbReference type="HOGENOM" id="CLU_1804857_0_0_11"/>
<accession>J0D6P1</accession>
<dbReference type="AlphaFoldDB" id="J0D6P1"/>
<gene>
    <name evidence="2" type="ORF">HMPREF9156_00439</name>
</gene>
<keyword evidence="3" id="KW-1185">Reference proteome</keyword>
<dbReference type="Proteomes" id="UP000006415">
    <property type="component" value="Unassembled WGS sequence"/>
</dbReference>
<name>J0D6P1_9BIFI</name>
<reference evidence="2 3" key="1">
    <citation type="submission" date="2012-01" db="EMBL/GenBank/DDBJ databases">
        <title>The Genome Sequence of Scardovia wiggsiae F0424.</title>
        <authorList>
            <consortium name="The Broad Institute Genome Sequencing Platform"/>
            <person name="Earl A."/>
            <person name="Ward D."/>
            <person name="Feldgarden M."/>
            <person name="Gevers D."/>
            <person name="Izard J."/>
            <person name="Ganesan A."/>
            <person name="Baranova O.V."/>
            <person name="Blanton J.M."/>
            <person name="Tanner A.C."/>
            <person name="Mathney J."/>
            <person name="Dewhirst F.E."/>
            <person name="Young S.K."/>
            <person name="Zeng Q."/>
            <person name="Gargeya S."/>
            <person name="Fitzgerald M."/>
            <person name="Haas B."/>
            <person name="Abouelleil A."/>
            <person name="Alvarado L."/>
            <person name="Arachchi H.M."/>
            <person name="Berlin A."/>
            <person name="Chapman S.B."/>
            <person name="Gearin G."/>
            <person name="Goldberg J."/>
            <person name="Griggs A."/>
            <person name="Gujja S."/>
            <person name="Hansen M."/>
            <person name="Heiman D."/>
            <person name="Howarth C."/>
            <person name="Larimer J."/>
            <person name="Lui A."/>
            <person name="MacDonald P.J.P."/>
            <person name="McCowen C."/>
            <person name="Montmayeur A."/>
            <person name="Murphy C."/>
            <person name="Neiman D."/>
            <person name="Pearson M."/>
            <person name="Priest M."/>
            <person name="Roberts A."/>
            <person name="Saif S."/>
            <person name="Shea T."/>
            <person name="Sisk P."/>
            <person name="Stolte C."/>
            <person name="Sykes S."/>
            <person name="Wortman J."/>
            <person name="Nusbaum C."/>
            <person name="Birren B."/>
        </authorList>
    </citation>
    <scope>NUCLEOTIDE SEQUENCE [LARGE SCALE GENOMIC DNA]</scope>
    <source>
        <strain evidence="2 3">F0424</strain>
    </source>
</reference>
<sequence>MGVSPYLRKVRTASGATAVQVVDKSGGRRTILAHLGSFHDEAELAALMEIGRQRLHPGQQALDLERLTSPSGAGPVALAGRRSRRPCAPTRRPVEISLVLYDVSTLYFEIDKEDSLRKVGFSREQRVDPRSPLGCSPTAVASP</sequence>
<dbReference type="eggNOG" id="COG5421">
    <property type="taxonomic scope" value="Bacteria"/>
</dbReference>
<evidence type="ECO:0000256" key="1">
    <source>
        <dbReference type="SAM" id="MobiDB-lite"/>
    </source>
</evidence>
<protein>
    <submittedName>
        <fullName evidence="2">Uncharacterized protein</fullName>
    </submittedName>
</protein>
<feature type="region of interest" description="Disordered" evidence="1">
    <location>
        <begin position="122"/>
        <end position="143"/>
    </location>
</feature>